<dbReference type="CDD" id="cd06173">
    <property type="entry name" value="MFS_MefA_like"/>
    <property type="match status" value="1"/>
</dbReference>
<evidence type="ECO:0000256" key="1">
    <source>
        <dbReference type="ARBA" id="ARBA00004651"/>
    </source>
</evidence>
<dbReference type="PANTHER" id="PTHR23513">
    <property type="entry name" value="INTEGRAL MEMBRANE EFFLUX PROTEIN-RELATED"/>
    <property type="match status" value="1"/>
</dbReference>
<dbReference type="InterPro" id="IPR010290">
    <property type="entry name" value="TM_effector"/>
</dbReference>
<dbReference type="SUPFAM" id="SSF103473">
    <property type="entry name" value="MFS general substrate transporter"/>
    <property type="match status" value="1"/>
</dbReference>
<dbReference type="Proteomes" id="UP001634747">
    <property type="component" value="Unassembled WGS sequence"/>
</dbReference>
<protein>
    <submittedName>
        <fullName evidence="8">MFS transporter</fullName>
    </submittedName>
</protein>
<feature type="transmembrane region" description="Helical" evidence="7">
    <location>
        <begin position="85"/>
        <end position="106"/>
    </location>
</feature>
<comment type="subcellular location">
    <subcellularLocation>
        <location evidence="1">Cell membrane</location>
        <topology evidence="1">Multi-pass membrane protein</topology>
    </subcellularLocation>
</comment>
<dbReference type="InterPro" id="IPR036259">
    <property type="entry name" value="MFS_trans_sf"/>
</dbReference>
<dbReference type="RefSeq" id="WP_263414741.1">
    <property type="nucleotide sequence ID" value="NZ_BAABBH010000001.1"/>
</dbReference>
<keyword evidence="6 7" id="KW-0472">Membrane</keyword>
<feature type="transmembrane region" description="Helical" evidence="7">
    <location>
        <begin position="272"/>
        <end position="289"/>
    </location>
</feature>
<keyword evidence="9" id="KW-1185">Reference proteome</keyword>
<feature type="transmembrane region" description="Helical" evidence="7">
    <location>
        <begin position="148"/>
        <end position="175"/>
    </location>
</feature>
<dbReference type="PANTHER" id="PTHR23513:SF9">
    <property type="entry name" value="ENTEROBACTIN EXPORTER ENTS"/>
    <property type="match status" value="1"/>
</dbReference>
<keyword evidence="2" id="KW-0813">Transport</keyword>
<evidence type="ECO:0000313" key="8">
    <source>
        <dbReference type="EMBL" id="MFN2977085.1"/>
    </source>
</evidence>
<dbReference type="Gene3D" id="1.20.1250.20">
    <property type="entry name" value="MFS general substrate transporter like domains"/>
    <property type="match status" value="1"/>
</dbReference>
<evidence type="ECO:0000256" key="3">
    <source>
        <dbReference type="ARBA" id="ARBA00022475"/>
    </source>
</evidence>
<sequence length="436" mass="45960">MSAAEPRQPGAQSAFASPSFRNYQVARFLVILGAEAQSVAVAWQIYQLTHSALLLGSTGLALFLPSILFVLPAGHTADRYDRKRVILTCYGLQLVCSAALFAISYMGLRSIITIYVLLFFIGVGRAFSGPAASAILPQLVPKESFVNAMTWGSAVFQTANISGPALGGLLFTIALHGQAARLNGAPLVYLVTIVMLVGFLGLVSTLQPRREATEKKAFTLEAMLVGMRYVKQARLLLGSISLDMFAVLLGGAVSLMPIFAQDILHAGARGLGVLRAAPAVGALIMSVTLAKFPIKRNAGKLMLVCVGIFGAATVGFGLSKSIPFSLVMLVIIGATDNVSVIVRSSILQLGTPPQMRGRVSAVNAIFLGTSNEFGEFESGVTAQWLGAVRAVVLGGIGSMMVTGLWAVFFPPLRKVNTLTTEELLAANATSVSEPIN</sequence>
<organism evidence="8 9">
    <name type="scientific">Terriglobus aquaticus</name>
    <dbReference type="NCBI Taxonomy" id="940139"/>
    <lineage>
        <taxon>Bacteria</taxon>
        <taxon>Pseudomonadati</taxon>
        <taxon>Acidobacteriota</taxon>
        <taxon>Terriglobia</taxon>
        <taxon>Terriglobales</taxon>
        <taxon>Acidobacteriaceae</taxon>
        <taxon>Terriglobus</taxon>
    </lineage>
</organism>
<evidence type="ECO:0000256" key="5">
    <source>
        <dbReference type="ARBA" id="ARBA00022989"/>
    </source>
</evidence>
<dbReference type="Pfam" id="PF05977">
    <property type="entry name" value="MFS_3"/>
    <property type="match status" value="1"/>
</dbReference>
<evidence type="ECO:0000256" key="4">
    <source>
        <dbReference type="ARBA" id="ARBA00022692"/>
    </source>
</evidence>
<keyword evidence="5 7" id="KW-1133">Transmembrane helix</keyword>
<feature type="transmembrane region" description="Helical" evidence="7">
    <location>
        <begin position="112"/>
        <end position="136"/>
    </location>
</feature>
<evidence type="ECO:0000256" key="2">
    <source>
        <dbReference type="ARBA" id="ARBA00022448"/>
    </source>
</evidence>
<keyword evidence="3" id="KW-1003">Cell membrane</keyword>
<reference evidence="8 9" key="1">
    <citation type="submission" date="2024-12" db="EMBL/GenBank/DDBJ databases">
        <authorList>
            <person name="Lee Y."/>
        </authorList>
    </citation>
    <scope>NUCLEOTIDE SEQUENCE [LARGE SCALE GENOMIC DNA]</scope>
    <source>
        <strain evidence="8 9">03SUJ4</strain>
    </source>
</reference>
<feature type="transmembrane region" description="Helical" evidence="7">
    <location>
        <begin position="387"/>
        <end position="408"/>
    </location>
</feature>
<name>A0ABW9KQV1_9BACT</name>
<dbReference type="EMBL" id="JBJYXY010000001">
    <property type="protein sequence ID" value="MFN2977085.1"/>
    <property type="molecule type" value="Genomic_DNA"/>
</dbReference>
<feature type="transmembrane region" description="Helical" evidence="7">
    <location>
        <begin position="52"/>
        <end position="73"/>
    </location>
</feature>
<feature type="transmembrane region" description="Helical" evidence="7">
    <location>
        <begin position="301"/>
        <end position="318"/>
    </location>
</feature>
<proteinExistence type="predicted"/>
<keyword evidence="4 7" id="KW-0812">Transmembrane</keyword>
<evidence type="ECO:0000256" key="6">
    <source>
        <dbReference type="ARBA" id="ARBA00023136"/>
    </source>
</evidence>
<comment type="caution">
    <text evidence="8">The sequence shown here is derived from an EMBL/GenBank/DDBJ whole genome shotgun (WGS) entry which is preliminary data.</text>
</comment>
<gene>
    <name evidence="8" type="ORF">ACK2TP_15035</name>
</gene>
<evidence type="ECO:0000313" key="9">
    <source>
        <dbReference type="Proteomes" id="UP001634747"/>
    </source>
</evidence>
<feature type="transmembrane region" description="Helical" evidence="7">
    <location>
        <begin position="235"/>
        <end position="260"/>
    </location>
</feature>
<feature type="transmembrane region" description="Helical" evidence="7">
    <location>
        <begin position="187"/>
        <end position="206"/>
    </location>
</feature>
<accession>A0ABW9KQV1</accession>
<feature type="transmembrane region" description="Helical" evidence="7">
    <location>
        <begin position="25"/>
        <end position="46"/>
    </location>
</feature>
<evidence type="ECO:0000256" key="7">
    <source>
        <dbReference type="SAM" id="Phobius"/>
    </source>
</evidence>